<dbReference type="AlphaFoldDB" id="A0A7S4D5U6"/>
<keyword evidence="2" id="KW-0472">Membrane</keyword>
<dbReference type="Gene3D" id="2.40.100.10">
    <property type="entry name" value="Cyclophilin-like"/>
    <property type="match status" value="1"/>
</dbReference>
<sequence>MDDEGDRKYAKKRKNPGAFTLSPLGAVFVILVILIGLYMFLSLEEADDEMLLLARHQLLEARREVEALQQELAGTKTNFLKKEAILMEIEKSLSKQVTGLEHQLSTARFPPDAKDKLKMEEELSLTMEKHRQLEQSFAETRTKLNAKVEALEIELNEAKSKAPPDDQFPQEYLQRLTTLNEQLSRMKFGSDRARVLFETSKGNMVIETAPYHIMPHATNWFLSLADGGFWDTCGFVRNAHHVLQANCNGRSKPIATTQRAPVVFQEYNPEFVHHKYTLGIAGRPGGPDFYVNLQDNLKAHGPGGQGGTAADPCFARLVAGQEVVDAVHRELPDGFLRNKQDYFEFSRVRVLKPDEWSLYEE</sequence>
<name>A0A7S4D5U6_HETAK</name>
<feature type="domain" description="PPIase cyclophilin-type" evidence="3">
    <location>
        <begin position="195"/>
        <end position="329"/>
    </location>
</feature>
<evidence type="ECO:0000259" key="3">
    <source>
        <dbReference type="Pfam" id="PF00160"/>
    </source>
</evidence>
<gene>
    <name evidence="4" type="ORF">HAKA00212_LOCUS9113</name>
</gene>
<keyword evidence="1" id="KW-0175">Coiled coil</keyword>
<dbReference type="InterPro" id="IPR002130">
    <property type="entry name" value="Cyclophilin-type_PPIase_dom"/>
</dbReference>
<reference evidence="4" key="1">
    <citation type="submission" date="2021-01" db="EMBL/GenBank/DDBJ databases">
        <authorList>
            <person name="Corre E."/>
            <person name="Pelletier E."/>
            <person name="Niang G."/>
            <person name="Scheremetjew M."/>
            <person name="Finn R."/>
            <person name="Kale V."/>
            <person name="Holt S."/>
            <person name="Cochrane G."/>
            <person name="Meng A."/>
            <person name="Brown T."/>
            <person name="Cohen L."/>
        </authorList>
    </citation>
    <scope>NUCLEOTIDE SEQUENCE</scope>
    <source>
        <strain evidence="4">CCMP3107</strain>
    </source>
</reference>
<dbReference type="InterPro" id="IPR029000">
    <property type="entry name" value="Cyclophilin-like_dom_sf"/>
</dbReference>
<accession>A0A7S4D5U6</accession>
<dbReference type="Pfam" id="PF00160">
    <property type="entry name" value="Pro_isomerase"/>
    <property type="match status" value="1"/>
</dbReference>
<protein>
    <recommendedName>
        <fullName evidence="3">PPIase cyclophilin-type domain-containing protein</fullName>
    </recommendedName>
</protein>
<evidence type="ECO:0000256" key="1">
    <source>
        <dbReference type="SAM" id="Coils"/>
    </source>
</evidence>
<organism evidence="4">
    <name type="scientific">Heterosigma akashiwo</name>
    <name type="common">Chromophytic alga</name>
    <name type="synonym">Heterosigma carterae</name>
    <dbReference type="NCBI Taxonomy" id="2829"/>
    <lineage>
        <taxon>Eukaryota</taxon>
        <taxon>Sar</taxon>
        <taxon>Stramenopiles</taxon>
        <taxon>Ochrophyta</taxon>
        <taxon>Raphidophyceae</taxon>
        <taxon>Chattonellales</taxon>
        <taxon>Chattonellaceae</taxon>
        <taxon>Heterosigma</taxon>
    </lineage>
</organism>
<evidence type="ECO:0000256" key="2">
    <source>
        <dbReference type="SAM" id="Phobius"/>
    </source>
</evidence>
<keyword evidence="2" id="KW-0812">Transmembrane</keyword>
<dbReference type="SUPFAM" id="SSF50891">
    <property type="entry name" value="Cyclophilin-like"/>
    <property type="match status" value="1"/>
</dbReference>
<feature type="coiled-coil region" evidence="1">
    <location>
        <begin position="116"/>
        <end position="161"/>
    </location>
</feature>
<feature type="coiled-coil region" evidence="1">
    <location>
        <begin position="51"/>
        <end position="78"/>
    </location>
</feature>
<evidence type="ECO:0000313" key="4">
    <source>
        <dbReference type="EMBL" id="CAE0630417.1"/>
    </source>
</evidence>
<keyword evidence="2" id="KW-1133">Transmembrane helix</keyword>
<proteinExistence type="predicted"/>
<dbReference type="EMBL" id="HBIU01019617">
    <property type="protein sequence ID" value="CAE0630417.1"/>
    <property type="molecule type" value="Transcribed_RNA"/>
</dbReference>
<dbReference type="GO" id="GO:0003755">
    <property type="term" value="F:peptidyl-prolyl cis-trans isomerase activity"/>
    <property type="evidence" value="ECO:0007669"/>
    <property type="project" value="InterPro"/>
</dbReference>
<feature type="transmembrane region" description="Helical" evidence="2">
    <location>
        <begin position="21"/>
        <end position="41"/>
    </location>
</feature>